<reference evidence="7" key="1">
    <citation type="submission" date="2019-12" db="EMBL/GenBank/DDBJ databases">
        <title>Actinomadura physcomitrii sp. nov., a novel actinomycete isolated from moss [Physcomitrium sphaericum (Ludw) Fuernr].</title>
        <authorList>
            <person name="Zhuang X."/>
        </authorList>
    </citation>
    <scope>NUCLEOTIDE SEQUENCE [LARGE SCALE GENOMIC DNA]</scope>
    <source>
        <strain evidence="7">LD22</strain>
    </source>
</reference>
<evidence type="ECO:0000256" key="4">
    <source>
        <dbReference type="ARBA" id="ARBA00022679"/>
    </source>
</evidence>
<dbReference type="PANTHER" id="PTHR43619:SF2">
    <property type="entry name" value="S-ADENOSYL-L-METHIONINE-DEPENDENT METHYLTRANSFERASES SUPERFAMILY PROTEIN"/>
    <property type="match status" value="1"/>
</dbReference>
<dbReference type="SUPFAM" id="SSF53335">
    <property type="entry name" value="S-adenosyl-L-methionine-dependent methyltransferases"/>
    <property type="match status" value="1"/>
</dbReference>
<evidence type="ECO:0000256" key="5">
    <source>
        <dbReference type="ARBA" id="ARBA00022691"/>
    </source>
</evidence>
<dbReference type="PANTHER" id="PTHR43619">
    <property type="entry name" value="S-ADENOSYL-L-METHIONINE-DEPENDENT METHYLTRANSFERASE YKTD-RELATED"/>
    <property type="match status" value="1"/>
</dbReference>
<dbReference type="InterPro" id="IPR007213">
    <property type="entry name" value="Ppm1/Ppm2/Tcmp"/>
</dbReference>
<dbReference type="AlphaFoldDB" id="A0A6I4MMZ0"/>
<evidence type="ECO:0000256" key="2">
    <source>
        <dbReference type="ARBA" id="ARBA00008138"/>
    </source>
</evidence>
<keyword evidence="8" id="KW-1185">Reference proteome</keyword>
<comment type="similarity">
    <text evidence="2 6">Belongs to the UPF0677 family.</text>
</comment>
<organism evidence="7 8">
    <name type="scientific">Actinomadura physcomitrii</name>
    <dbReference type="NCBI Taxonomy" id="2650748"/>
    <lineage>
        <taxon>Bacteria</taxon>
        <taxon>Bacillati</taxon>
        <taxon>Actinomycetota</taxon>
        <taxon>Actinomycetes</taxon>
        <taxon>Streptosporangiales</taxon>
        <taxon>Thermomonosporaceae</taxon>
        <taxon>Actinomadura</taxon>
    </lineage>
</organism>
<sequence length="279" mass="29806">MDEGRPSRTALSAAAARAAHPLVDERPLIFTDPLAGRLLGGLADEMIGYHRGNGGHIILAGTRTITTVRSRYAEARAGAFDQYAVLGAGLDTYAFRAPAGIRVFEVDHPATQEWKKGLLDAAGIAVPENAALVPVDFEKPDGPVPPLEAAGFDTARPALVSWLGVSYFLTRDAVAGTLAEIGRLAPGTELVMDYALPPGLRDAEGDAYAEIAAQVTREAGEPSRSRFAPDEVDALLAEHGLDVVENVTLERAVPPEAWRRTDALRPFDYFRLLRAVVTG</sequence>
<dbReference type="EC" id="2.1.1.-" evidence="6"/>
<accession>A0A6I4MMZ0</accession>
<dbReference type="GO" id="GO:0032259">
    <property type="term" value="P:methylation"/>
    <property type="evidence" value="ECO:0007669"/>
    <property type="project" value="UniProtKB-KW"/>
</dbReference>
<evidence type="ECO:0000313" key="8">
    <source>
        <dbReference type="Proteomes" id="UP000462055"/>
    </source>
</evidence>
<name>A0A6I4MMZ0_9ACTN</name>
<protein>
    <recommendedName>
        <fullName evidence="6">S-adenosyl-L-methionine-dependent methyltransferase</fullName>
        <ecNumber evidence="6">2.1.1.-</ecNumber>
    </recommendedName>
</protein>
<dbReference type="InterPro" id="IPR011610">
    <property type="entry name" value="SAM_mthyl_Trfase_ML2640-like"/>
</dbReference>
<comment type="caution">
    <text evidence="7">The sequence shown here is derived from an EMBL/GenBank/DDBJ whole genome shotgun (WGS) entry which is preliminary data.</text>
</comment>
<keyword evidence="3 6" id="KW-0489">Methyltransferase</keyword>
<gene>
    <name evidence="7" type="ORF">F8568_037985</name>
</gene>
<dbReference type="RefSeq" id="WP_151598452.1">
    <property type="nucleotide sequence ID" value="NZ_WBMS02000045.1"/>
</dbReference>
<keyword evidence="5 6" id="KW-0949">S-adenosyl-L-methionine</keyword>
<comment type="function">
    <text evidence="1 6">Exhibits S-adenosyl-L-methionine-dependent methyltransferase activity.</text>
</comment>
<evidence type="ECO:0000256" key="6">
    <source>
        <dbReference type="RuleBase" id="RU362030"/>
    </source>
</evidence>
<dbReference type="Proteomes" id="UP000462055">
    <property type="component" value="Unassembled WGS sequence"/>
</dbReference>
<dbReference type="InterPro" id="IPR029063">
    <property type="entry name" value="SAM-dependent_MTases_sf"/>
</dbReference>
<evidence type="ECO:0000256" key="3">
    <source>
        <dbReference type="ARBA" id="ARBA00022603"/>
    </source>
</evidence>
<keyword evidence="4 7" id="KW-0808">Transferase</keyword>
<dbReference type="Pfam" id="PF04072">
    <property type="entry name" value="LCM"/>
    <property type="match status" value="1"/>
</dbReference>
<dbReference type="NCBIfam" id="TIGR00027">
    <property type="entry name" value="mthyl_TIGR00027"/>
    <property type="match status" value="1"/>
</dbReference>
<dbReference type="GO" id="GO:0008168">
    <property type="term" value="F:methyltransferase activity"/>
    <property type="evidence" value="ECO:0007669"/>
    <property type="project" value="UniProtKB-UniRule"/>
</dbReference>
<dbReference type="Gene3D" id="3.40.50.150">
    <property type="entry name" value="Vaccinia Virus protein VP39"/>
    <property type="match status" value="1"/>
</dbReference>
<dbReference type="EMBL" id="WBMS02000045">
    <property type="protein sequence ID" value="MWA06045.1"/>
    <property type="molecule type" value="Genomic_DNA"/>
</dbReference>
<evidence type="ECO:0000313" key="7">
    <source>
        <dbReference type="EMBL" id="MWA06045.1"/>
    </source>
</evidence>
<proteinExistence type="inferred from homology"/>
<evidence type="ECO:0000256" key="1">
    <source>
        <dbReference type="ARBA" id="ARBA00003907"/>
    </source>
</evidence>